<keyword evidence="1" id="KW-0863">Zinc-finger</keyword>
<evidence type="ECO:0000259" key="4">
    <source>
        <dbReference type="PROSITE" id="PS50103"/>
    </source>
</evidence>
<dbReference type="OrthoDB" id="2749714at2759"/>
<keyword evidence="2" id="KW-0175">Coiled coil</keyword>
<feature type="coiled-coil region" evidence="2">
    <location>
        <begin position="280"/>
        <end position="307"/>
    </location>
</feature>
<dbReference type="InterPro" id="IPR000571">
    <property type="entry name" value="Znf_CCCH"/>
</dbReference>
<dbReference type="InParanoid" id="B0DGA2"/>
<dbReference type="KEGG" id="lbc:LACBIDRAFT_300203"/>
<dbReference type="GO" id="GO:0008270">
    <property type="term" value="F:zinc ion binding"/>
    <property type="evidence" value="ECO:0007669"/>
    <property type="project" value="UniProtKB-KW"/>
</dbReference>
<evidence type="ECO:0000313" key="5">
    <source>
        <dbReference type="EMBL" id="EDR06604.1"/>
    </source>
</evidence>
<evidence type="ECO:0000256" key="3">
    <source>
        <dbReference type="SAM" id="MobiDB-lite"/>
    </source>
</evidence>
<dbReference type="EMBL" id="DS547108">
    <property type="protein sequence ID" value="EDR06604.1"/>
    <property type="molecule type" value="Genomic_DNA"/>
</dbReference>
<feature type="region of interest" description="Disordered" evidence="3">
    <location>
        <begin position="454"/>
        <end position="490"/>
    </location>
</feature>
<dbReference type="RefSeq" id="XP_001882976.1">
    <property type="nucleotide sequence ID" value="XM_001882941.1"/>
</dbReference>
<protein>
    <submittedName>
        <fullName evidence="5">Predicted protein</fullName>
    </submittedName>
</protein>
<gene>
    <name evidence="5" type="ORF">LACBIDRAFT_300203</name>
</gene>
<feature type="compositionally biased region" description="Basic and acidic residues" evidence="3">
    <location>
        <begin position="317"/>
        <end position="331"/>
    </location>
</feature>
<evidence type="ECO:0000256" key="1">
    <source>
        <dbReference type="PROSITE-ProRule" id="PRU00723"/>
    </source>
</evidence>
<keyword evidence="6" id="KW-1185">Reference proteome</keyword>
<dbReference type="PROSITE" id="PS50103">
    <property type="entry name" value="ZF_C3H1"/>
    <property type="match status" value="1"/>
</dbReference>
<sequence length="711" mass="78857">MSLHQKFRRCKYFKSDGTPIDIGCPRRASLCKFAHPSDPDWDRLKVPDSAGWKEEQRSSSFYRDRDRGRRRSPSPPPSHRARERERERERGRRDSVASTSHSDTRSLSHDRRGTTTTMNVDRHLFLESEQDIKPIISKSGSVMDSHSAIQRPVLRPIVTTAPANPEHPSSSSTTAVHSATYVPNTPSSSNIPTAMPPPDDAPVPPPPPLPVLPELTTMVESPEPLDAESQAKVDVWETRIKRLVDSALAQESVLQADENLSQALSITQSTYFPSLAPDVQLRAQAEITDLQSRRDDLQKAVDASIEKLVGSDCWPPLDRHDDKDKDKEERDKAGYDEVKKYVEELKSITAEMSRVLGDMSGLGLKPPPMTVLHDAERDQREFGFGFGGVPMDVDDAPPPPIRVGVPNHEELEYVLDRVVDLEETLSNIRNDLDARYDEFEERMEEFRGAVEEAVEGVGGGEEEEEKDEPAAQENPNAEDGEVDGNDTRTTTKRIRADLDKLIEDNDIAGKDIGELSGYITEQIQQESALTVQLAQAKVDGERSLERFEVFQRQFTTYTQAREKDTQTLRVLEAAMKAYTNSTTVPPSPPLSPTPTSLSLPSSSSSLFSTSSPSLTSEYLVQALQDPLTDVLRATVKPLIQEFRDSVEVLLKDQNAEMYGTIWERMKGALILLRTISDKLEVTGQQQGVAIVGQGLGQGLGQGQGQGMVGVV</sequence>
<feature type="compositionally biased region" description="Basic and acidic residues" evidence="3">
    <location>
        <begin position="102"/>
        <end position="113"/>
    </location>
</feature>
<dbReference type="HOGENOM" id="CLU_444076_0_0_1"/>
<feature type="compositionally biased region" description="Basic and acidic residues" evidence="3">
    <location>
        <begin position="35"/>
        <end position="67"/>
    </location>
</feature>
<dbReference type="AlphaFoldDB" id="B0DGA2"/>
<feature type="region of interest" description="Disordered" evidence="3">
    <location>
        <begin position="580"/>
        <end position="604"/>
    </location>
</feature>
<feature type="compositionally biased region" description="Low complexity" evidence="3">
    <location>
        <begin position="593"/>
        <end position="604"/>
    </location>
</feature>
<feature type="domain" description="C3H1-type" evidence="4">
    <location>
        <begin position="5"/>
        <end position="38"/>
    </location>
</feature>
<name>B0DGA2_LACBS</name>
<reference evidence="5 6" key="1">
    <citation type="journal article" date="2008" name="Nature">
        <title>The genome of Laccaria bicolor provides insights into mycorrhizal symbiosis.</title>
        <authorList>
            <person name="Martin F."/>
            <person name="Aerts A."/>
            <person name="Ahren D."/>
            <person name="Brun A."/>
            <person name="Danchin E.G.J."/>
            <person name="Duchaussoy F."/>
            <person name="Gibon J."/>
            <person name="Kohler A."/>
            <person name="Lindquist E."/>
            <person name="Pereda V."/>
            <person name="Salamov A."/>
            <person name="Shapiro H.J."/>
            <person name="Wuyts J."/>
            <person name="Blaudez D."/>
            <person name="Buee M."/>
            <person name="Brokstein P."/>
            <person name="Canbaeck B."/>
            <person name="Cohen D."/>
            <person name="Courty P.E."/>
            <person name="Coutinho P.M."/>
            <person name="Delaruelle C."/>
            <person name="Detter J.C."/>
            <person name="Deveau A."/>
            <person name="DiFazio S."/>
            <person name="Duplessis S."/>
            <person name="Fraissinet-Tachet L."/>
            <person name="Lucic E."/>
            <person name="Frey-Klett P."/>
            <person name="Fourrey C."/>
            <person name="Feussner I."/>
            <person name="Gay G."/>
            <person name="Grimwood J."/>
            <person name="Hoegger P.J."/>
            <person name="Jain P."/>
            <person name="Kilaru S."/>
            <person name="Labbe J."/>
            <person name="Lin Y.C."/>
            <person name="Legue V."/>
            <person name="Le Tacon F."/>
            <person name="Marmeisse R."/>
            <person name="Melayah D."/>
            <person name="Montanini B."/>
            <person name="Muratet M."/>
            <person name="Nehls U."/>
            <person name="Niculita-Hirzel H."/>
            <person name="Oudot-Le Secq M.P."/>
            <person name="Peter M."/>
            <person name="Quesneville H."/>
            <person name="Rajashekar B."/>
            <person name="Reich M."/>
            <person name="Rouhier N."/>
            <person name="Schmutz J."/>
            <person name="Yin T."/>
            <person name="Chalot M."/>
            <person name="Henrissat B."/>
            <person name="Kuees U."/>
            <person name="Lucas S."/>
            <person name="Van de Peer Y."/>
            <person name="Podila G.K."/>
            <person name="Polle A."/>
            <person name="Pukkila P.J."/>
            <person name="Richardson P.M."/>
            <person name="Rouze P."/>
            <person name="Sanders I.R."/>
            <person name="Stajich J.E."/>
            <person name="Tunlid A."/>
            <person name="Tuskan G."/>
            <person name="Grigoriev I.V."/>
        </authorList>
    </citation>
    <scope>NUCLEOTIDE SEQUENCE [LARGE SCALE GENOMIC DNA]</scope>
    <source>
        <strain evidence="6">S238N-H82 / ATCC MYA-4686</strain>
    </source>
</reference>
<organism evidence="6">
    <name type="scientific">Laccaria bicolor (strain S238N-H82 / ATCC MYA-4686)</name>
    <name type="common">Bicoloured deceiver</name>
    <name type="synonym">Laccaria laccata var. bicolor</name>
    <dbReference type="NCBI Taxonomy" id="486041"/>
    <lineage>
        <taxon>Eukaryota</taxon>
        <taxon>Fungi</taxon>
        <taxon>Dikarya</taxon>
        <taxon>Basidiomycota</taxon>
        <taxon>Agaricomycotina</taxon>
        <taxon>Agaricomycetes</taxon>
        <taxon>Agaricomycetidae</taxon>
        <taxon>Agaricales</taxon>
        <taxon>Agaricineae</taxon>
        <taxon>Hydnangiaceae</taxon>
        <taxon>Laccaria</taxon>
    </lineage>
</organism>
<proteinExistence type="predicted"/>
<dbReference type="GeneID" id="6078566"/>
<feature type="region of interest" description="Disordered" evidence="3">
    <location>
        <begin position="312"/>
        <end position="331"/>
    </location>
</feature>
<dbReference type="Proteomes" id="UP000001194">
    <property type="component" value="Unassembled WGS sequence"/>
</dbReference>
<evidence type="ECO:0000256" key="2">
    <source>
        <dbReference type="SAM" id="Coils"/>
    </source>
</evidence>
<feature type="zinc finger region" description="C3H1-type" evidence="1">
    <location>
        <begin position="5"/>
        <end position="38"/>
    </location>
</feature>
<dbReference type="STRING" id="486041.B0DGA2"/>
<keyword evidence="1" id="KW-0479">Metal-binding</keyword>
<evidence type="ECO:0000313" key="6">
    <source>
        <dbReference type="Proteomes" id="UP000001194"/>
    </source>
</evidence>
<feature type="region of interest" description="Disordered" evidence="3">
    <location>
        <begin position="34"/>
        <end position="122"/>
    </location>
</feature>
<feature type="compositionally biased region" description="Basic and acidic residues" evidence="3">
    <location>
        <begin position="80"/>
        <end position="95"/>
    </location>
</feature>
<accession>B0DGA2</accession>
<keyword evidence="1" id="KW-0862">Zinc</keyword>